<feature type="region of interest" description="Disordered" evidence="1">
    <location>
        <begin position="608"/>
        <end position="627"/>
    </location>
</feature>
<proteinExistence type="predicted"/>
<feature type="compositionally biased region" description="Acidic residues" evidence="1">
    <location>
        <begin position="547"/>
        <end position="556"/>
    </location>
</feature>
<name>A0ABQ9I2W9_9NEOP</name>
<protein>
    <submittedName>
        <fullName evidence="2">Uncharacterized protein</fullName>
    </submittedName>
</protein>
<feature type="region of interest" description="Disordered" evidence="1">
    <location>
        <begin position="771"/>
        <end position="800"/>
    </location>
</feature>
<organism evidence="2 3">
    <name type="scientific">Dryococelus australis</name>
    <dbReference type="NCBI Taxonomy" id="614101"/>
    <lineage>
        <taxon>Eukaryota</taxon>
        <taxon>Metazoa</taxon>
        <taxon>Ecdysozoa</taxon>
        <taxon>Arthropoda</taxon>
        <taxon>Hexapoda</taxon>
        <taxon>Insecta</taxon>
        <taxon>Pterygota</taxon>
        <taxon>Neoptera</taxon>
        <taxon>Polyneoptera</taxon>
        <taxon>Phasmatodea</taxon>
        <taxon>Verophasmatodea</taxon>
        <taxon>Anareolatae</taxon>
        <taxon>Phasmatidae</taxon>
        <taxon>Eurycanthinae</taxon>
        <taxon>Dryococelus</taxon>
    </lineage>
</organism>
<feature type="region of interest" description="Disordered" evidence="1">
    <location>
        <begin position="57"/>
        <end position="86"/>
    </location>
</feature>
<gene>
    <name evidence="2" type="ORF">PR048_010492</name>
</gene>
<comment type="caution">
    <text evidence="2">The sequence shown here is derived from an EMBL/GenBank/DDBJ whole genome shotgun (WGS) entry which is preliminary data.</text>
</comment>
<reference evidence="2 3" key="1">
    <citation type="submission" date="2023-02" db="EMBL/GenBank/DDBJ databases">
        <title>LHISI_Scaffold_Assembly.</title>
        <authorList>
            <person name="Stuart O.P."/>
            <person name="Cleave R."/>
            <person name="Magrath M.J.L."/>
            <person name="Mikheyev A.S."/>
        </authorList>
    </citation>
    <scope>NUCLEOTIDE SEQUENCE [LARGE SCALE GENOMIC DNA]</scope>
    <source>
        <strain evidence="2">Daus_M_001</strain>
        <tissue evidence="2">Leg muscle</tissue>
    </source>
</reference>
<dbReference type="Proteomes" id="UP001159363">
    <property type="component" value="Chromosome 3"/>
</dbReference>
<evidence type="ECO:0000313" key="3">
    <source>
        <dbReference type="Proteomes" id="UP001159363"/>
    </source>
</evidence>
<sequence length="800" mass="89291">MLKTIEHRSFPSMSQPNWRVRRLGWDACLLPLFASPLEVRTKEVVYSKHLERTCRVGAEARSGGGGENKPSTKANRVQPRPGHTPDFRRWESCRTIPLVGVFSRGSPVYPRPFNPALLHTRLASPTSALHTSMLRAAQIFSLTERIITGTEAKLRRVERTPSAHISIMSPLAKNTAESENWNYFPSIIANFTGRMSLSAPLKIYAGKGREFREFNALYARFHILSYSRALDVCSLAAARVLPHTCKNGIRFLLPCKYGIKSTAKLSARDLCCTSLSREEEKFLKAVLEEHYEDEDGRVPRHESIGLSAMHVCACVRACVCVCAPGAMTSLYACLCRPPARHDSSTLPLLLSLRIRPEKQRHHVCATAQTARPCKMVSSPGDMMGRRWANRKRLEGPATNSHEANMEQRRNARPGEKGDPRGNLPTSGIVRHYSHMRIPGSDTTRDRTRFAYVGGEYHSMIKTTEVKLPRTPRTPATHASKLASPINNASVPRLPIRDGTRQIIRHEARSRASRVSTDEVILGKCVTAGSPRAEARDEPPMSDRALDIDSDGEVEDWPSDRSQCGNSRTQFLRRVVSLPPQFSPCPTSRNVLELIFPNSHDVSRRAEAPASPATVSIHGIPSRGADSHESIVPGRVKARWGSDYGAGQRSQRQLQRSDVTVAIGSHLANSITARCGTTANHHTAEAPVRRGLRSLAYRSLNSRNFPIATCHCLPVLKKLQQLLIFAVQLPFCCFVSRLRRFRLCVLPYISRRLESLARHTCRAEPLMARHTHDADIPEESNSRDIRKTRVAQPTAKRKIVT</sequence>
<accession>A0ABQ9I2W9</accession>
<keyword evidence="3" id="KW-1185">Reference proteome</keyword>
<evidence type="ECO:0000256" key="1">
    <source>
        <dbReference type="SAM" id="MobiDB-lite"/>
    </source>
</evidence>
<dbReference type="EMBL" id="JARBHB010000003">
    <property type="protein sequence ID" value="KAJ8890983.1"/>
    <property type="molecule type" value="Genomic_DNA"/>
</dbReference>
<feature type="region of interest" description="Disordered" evidence="1">
    <location>
        <begin position="393"/>
        <end position="427"/>
    </location>
</feature>
<feature type="compositionally biased region" description="Basic and acidic residues" evidence="1">
    <location>
        <begin position="403"/>
        <end position="419"/>
    </location>
</feature>
<feature type="compositionally biased region" description="Basic and acidic residues" evidence="1">
    <location>
        <begin position="532"/>
        <end position="546"/>
    </location>
</feature>
<feature type="compositionally biased region" description="Basic and acidic residues" evidence="1">
    <location>
        <begin position="771"/>
        <end position="786"/>
    </location>
</feature>
<feature type="region of interest" description="Disordered" evidence="1">
    <location>
        <begin position="529"/>
        <end position="564"/>
    </location>
</feature>
<evidence type="ECO:0000313" key="2">
    <source>
        <dbReference type="EMBL" id="KAJ8890983.1"/>
    </source>
</evidence>